<dbReference type="Pfam" id="PF13401">
    <property type="entry name" value="AAA_22"/>
    <property type="match status" value="1"/>
</dbReference>
<accession>A0AA40S3V3</accession>
<dbReference type="AlphaFoldDB" id="A0AA40S3V3"/>
<protein>
    <submittedName>
        <fullName evidence="3">Type II secretory pathway predicted ATPase ExeA</fullName>
    </submittedName>
</protein>
<dbReference type="RefSeq" id="WP_182555542.1">
    <property type="nucleotide sequence ID" value="NZ_BPRF01000003.1"/>
</dbReference>
<dbReference type="InterPro" id="IPR014001">
    <property type="entry name" value="Helicase_ATP-bd"/>
</dbReference>
<dbReference type="PANTHER" id="PTHR35894:SF1">
    <property type="entry name" value="PHOSPHORIBULOKINASE _ URIDINE KINASE FAMILY"/>
    <property type="match status" value="1"/>
</dbReference>
<dbReference type="Gene3D" id="3.40.50.300">
    <property type="entry name" value="P-loop containing nucleotide triphosphate hydrolases"/>
    <property type="match status" value="1"/>
</dbReference>
<name>A0AA40S3V3_9HYPH</name>
<sequence length="397" mass="44674">MSKQREFRPVASTPKRISGSLLGRIMGRLRSFYCPNPVFDRLSERFGDLLEKLGLLPREMDDPGRPDQAVGPVGAAAARGGEAGGYTDVPVEDEDDEWAADWNDGDWEGEDFDHTYEHPEGVILVVTGETGAGKSRALQRIFRSYHNALGDTIVSVTAPSPCTLMQLGRTLLPELGYPIQRDKKEHLIWEDVRRRLDEGGKRVLHIDEMQHLPQSSNRDQQIRTLNTIKSLVQRRENPLLLVLSGTPDLADFLRADGQVRRRCRFVEFERLQIPSHILPISCTLEDLVRLTPLKVRESVADDVAPRLIHAANHATGIAVELIWEAIDDALRAGDVELRRSHFERAYRDRVSCPQSRNPFVVDNWIETDPTQILDRGRMEDPTGRGTTGKVSRKGSGK</sequence>
<dbReference type="InterPro" id="IPR052026">
    <property type="entry name" value="ExeA_AAA_ATPase_DNA-bind"/>
</dbReference>
<comment type="caution">
    <text evidence="3">The sequence shown here is derived from an EMBL/GenBank/DDBJ whole genome shotgun (WGS) entry which is preliminary data.</text>
</comment>
<evidence type="ECO:0000313" key="4">
    <source>
        <dbReference type="Proteomes" id="UP000543554"/>
    </source>
</evidence>
<evidence type="ECO:0000256" key="1">
    <source>
        <dbReference type="SAM" id="MobiDB-lite"/>
    </source>
</evidence>
<feature type="region of interest" description="Disordered" evidence="1">
    <location>
        <begin position="371"/>
        <end position="397"/>
    </location>
</feature>
<dbReference type="EMBL" id="JACJIB010000005">
    <property type="protein sequence ID" value="MBA8914080.1"/>
    <property type="molecule type" value="Genomic_DNA"/>
</dbReference>
<organism evidence="3 4">
    <name type="scientific">Methylorubrum thiocyanatum</name>
    <dbReference type="NCBI Taxonomy" id="47958"/>
    <lineage>
        <taxon>Bacteria</taxon>
        <taxon>Pseudomonadati</taxon>
        <taxon>Pseudomonadota</taxon>
        <taxon>Alphaproteobacteria</taxon>
        <taxon>Hyphomicrobiales</taxon>
        <taxon>Methylobacteriaceae</taxon>
        <taxon>Methylorubrum</taxon>
    </lineage>
</organism>
<dbReference type="PANTHER" id="PTHR35894">
    <property type="entry name" value="GENERAL SECRETION PATHWAY PROTEIN A-RELATED"/>
    <property type="match status" value="1"/>
</dbReference>
<dbReference type="PROSITE" id="PS51192">
    <property type="entry name" value="HELICASE_ATP_BIND_1"/>
    <property type="match status" value="1"/>
</dbReference>
<dbReference type="InterPro" id="IPR027417">
    <property type="entry name" value="P-loop_NTPase"/>
</dbReference>
<evidence type="ECO:0000313" key="3">
    <source>
        <dbReference type="EMBL" id="MBA8914080.1"/>
    </source>
</evidence>
<feature type="domain" description="Helicase ATP-binding" evidence="2">
    <location>
        <begin position="115"/>
        <end position="265"/>
    </location>
</feature>
<keyword evidence="4" id="KW-1185">Reference proteome</keyword>
<dbReference type="SUPFAM" id="SSF52540">
    <property type="entry name" value="P-loop containing nucleoside triphosphate hydrolases"/>
    <property type="match status" value="1"/>
</dbReference>
<dbReference type="InterPro" id="IPR049945">
    <property type="entry name" value="AAA_22"/>
</dbReference>
<dbReference type="Proteomes" id="UP000543554">
    <property type="component" value="Unassembled WGS sequence"/>
</dbReference>
<evidence type="ECO:0000259" key="2">
    <source>
        <dbReference type="PROSITE" id="PS51192"/>
    </source>
</evidence>
<proteinExistence type="predicted"/>
<gene>
    <name evidence="3" type="ORF">HNR51_003171</name>
</gene>
<dbReference type="GO" id="GO:0016887">
    <property type="term" value="F:ATP hydrolysis activity"/>
    <property type="evidence" value="ECO:0007669"/>
    <property type="project" value="InterPro"/>
</dbReference>
<reference evidence="3 4" key="1">
    <citation type="submission" date="2020-08" db="EMBL/GenBank/DDBJ databases">
        <title>Genomic Encyclopedia of Type Strains, Phase IV (KMG-IV): sequencing the most valuable type-strain genomes for metagenomic binning, comparative biology and taxonomic classification.</title>
        <authorList>
            <person name="Goeker M."/>
        </authorList>
    </citation>
    <scope>NUCLEOTIDE SEQUENCE [LARGE SCALE GENOMIC DNA]</scope>
    <source>
        <strain evidence="3 4">DSM 11490</strain>
    </source>
</reference>